<keyword evidence="9" id="KW-0238">DNA-binding</keyword>
<gene>
    <name evidence="19" type="ORF">GA0074695_1248</name>
</gene>
<evidence type="ECO:0000256" key="2">
    <source>
        <dbReference type="ARBA" id="ARBA00022722"/>
    </source>
</evidence>
<evidence type="ECO:0000256" key="12">
    <source>
        <dbReference type="ARBA" id="ARBA00034617"/>
    </source>
</evidence>
<dbReference type="GO" id="GO:0033202">
    <property type="term" value="C:DNA helicase complex"/>
    <property type="evidence" value="ECO:0007669"/>
    <property type="project" value="TreeGrafter"/>
</dbReference>
<reference evidence="20" key="1">
    <citation type="submission" date="2016-06" db="EMBL/GenBank/DDBJ databases">
        <authorList>
            <person name="Varghese N."/>
            <person name="Submissions Spin"/>
        </authorList>
    </citation>
    <scope>NUCLEOTIDE SEQUENCE [LARGE SCALE GENOMIC DNA]</scope>
    <source>
        <strain evidence="20">DSM 43909</strain>
    </source>
</reference>
<evidence type="ECO:0000256" key="9">
    <source>
        <dbReference type="ARBA" id="ARBA00023125"/>
    </source>
</evidence>
<feature type="compositionally biased region" description="Low complexity" evidence="16">
    <location>
        <begin position="864"/>
        <end position="882"/>
    </location>
</feature>
<keyword evidence="5 15" id="KW-0378">Hydrolase</keyword>
<dbReference type="SUPFAM" id="SSF52540">
    <property type="entry name" value="P-loop containing nucleoside triphosphate hydrolases"/>
    <property type="match status" value="1"/>
</dbReference>
<dbReference type="PANTHER" id="PTHR11070:SF59">
    <property type="entry name" value="DNA 3'-5' HELICASE"/>
    <property type="match status" value="1"/>
</dbReference>
<dbReference type="InterPro" id="IPR013986">
    <property type="entry name" value="DExx_box_DNA_helicase_dom_sf"/>
</dbReference>
<evidence type="ECO:0000256" key="14">
    <source>
        <dbReference type="ARBA" id="ARBA00048988"/>
    </source>
</evidence>
<dbReference type="PROSITE" id="PS51198">
    <property type="entry name" value="UVRD_HELICASE_ATP_BIND"/>
    <property type="match status" value="1"/>
</dbReference>
<dbReference type="InterPro" id="IPR011604">
    <property type="entry name" value="PDDEXK-like_dom_sf"/>
</dbReference>
<dbReference type="PROSITE" id="PS51217">
    <property type="entry name" value="UVRD_HELICASE_CTER"/>
    <property type="match status" value="1"/>
</dbReference>
<keyword evidence="20" id="KW-1185">Reference proteome</keyword>
<proteinExistence type="inferred from homology"/>
<evidence type="ECO:0000259" key="17">
    <source>
        <dbReference type="PROSITE" id="PS51198"/>
    </source>
</evidence>
<evidence type="ECO:0000256" key="16">
    <source>
        <dbReference type="SAM" id="MobiDB-lite"/>
    </source>
</evidence>
<dbReference type="InterPro" id="IPR014016">
    <property type="entry name" value="UvrD-like_ATP-bd"/>
</dbReference>
<comment type="similarity">
    <text evidence="1">Belongs to the helicase family. UvrD subfamily.</text>
</comment>
<feature type="region of interest" description="Disordered" evidence="16">
    <location>
        <begin position="839"/>
        <end position="932"/>
    </location>
</feature>
<dbReference type="PANTHER" id="PTHR11070">
    <property type="entry name" value="UVRD / RECB / PCRA DNA HELICASE FAMILY MEMBER"/>
    <property type="match status" value="1"/>
</dbReference>
<dbReference type="Gene3D" id="3.90.320.10">
    <property type="match status" value="1"/>
</dbReference>
<dbReference type="Gene3D" id="1.10.486.10">
    <property type="entry name" value="PCRA, domain 4"/>
    <property type="match status" value="1"/>
</dbReference>
<dbReference type="AlphaFoldDB" id="A0A1C4V8N0"/>
<evidence type="ECO:0000313" key="20">
    <source>
        <dbReference type="Proteomes" id="UP000198242"/>
    </source>
</evidence>
<dbReference type="Pfam" id="PF12705">
    <property type="entry name" value="PDDEXK_1"/>
    <property type="match status" value="1"/>
</dbReference>
<accession>A0A1C4V8N0</accession>
<keyword evidence="8 15" id="KW-0067">ATP-binding</keyword>
<evidence type="ECO:0000256" key="1">
    <source>
        <dbReference type="ARBA" id="ARBA00009922"/>
    </source>
</evidence>
<keyword evidence="3 15" id="KW-0547">Nucleotide-binding</keyword>
<keyword evidence="10" id="KW-0234">DNA repair</keyword>
<evidence type="ECO:0000256" key="13">
    <source>
        <dbReference type="ARBA" id="ARBA00034808"/>
    </source>
</evidence>
<dbReference type="GO" id="GO:0005829">
    <property type="term" value="C:cytosol"/>
    <property type="evidence" value="ECO:0007669"/>
    <property type="project" value="TreeGrafter"/>
</dbReference>
<dbReference type="GO" id="GO:0003677">
    <property type="term" value="F:DNA binding"/>
    <property type="evidence" value="ECO:0007669"/>
    <property type="project" value="UniProtKB-KW"/>
</dbReference>
<name>A0A1C4V8N0_MICVI</name>
<feature type="compositionally biased region" description="Gly residues" evidence="16">
    <location>
        <begin position="883"/>
        <end position="909"/>
    </location>
</feature>
<sequence length="1255" mass="131616">MKLLPCVSARRDNNLMIDVSWGRVGAVGCRRGLVGWGVQAYRLVRRPGGAATRVGRSGGAGQGGGRSGGPAGAEPRPGGSAGDAAHLASRRPDPVQAEVVAHTAGPMLVVGGPGTGKTSTLVEAVAARVTEGVDPERILVLTFGRRGATDLRHRIEARIAGAGQLDQSGRAAGGPPATSSSVARPARVVREPLVRTFPAYAFGLLRRAAAERGEPSPRLLTGPEQDLIIRELLDVVGEEPGDDPVGWPEDLRPALRTRAFAQQLRDLLMRAAERGVGPVELARLGEKLGRADWPAAARFLREYVAVLALRDVSNRGSIAYDPAELVRAATGMLLDDPELLAAERHRLAHVYVDELADTDPAQLDLLAVIAGGGKSLVAFADPDSSTYAFRGTDPAGVTTFPHRFRTASGAPAAQVVLTTSYRAGPELLAATARLARRLRGPAAHRRLRPLPDAPPGTVEVRTFRSATSESAWLAHALREAHLLDGVPWSRMAVLVRATGRQLPSLQRALHTAGVPTVVHGEDLPLHLQPGVAPLLLLLRCALDPDRLDEEAAVALLHSPLGGADPLAERRLRQGLRALALAAGDRRPSGELIVEALRDPAELATIERRWAAPAQAVARLLETARQTVARPGATAEDVLWAVWRESGLAERWAGAITRGRAATGEHETAQRWRAEAADRDLDAVLVLFDAAARFTDRLPGARTEVFLDHVLGQDLPADTLAASADRGEAVRLLTAHAAKGLEWDLVAVAGVQEGVWPDLRLRGSLLGSERLVDVLAGRADGTGVRASLVGQTSALLDEERRLFHVAVSRARHRLLVTAVASAAVGGDDHEEQPSRFLHELGATEPPATGGGTTPADPDPAPRPAGPGTTRPGDGAALTDPGTRPGDGTGGGAASRGPGAGTAPTGSGGSDGPVPTVEEDPQDRPPAALPVTLPPRGLTLSALVAELRTAVVDPAAPPSRRHAAAAELARLAAAGVPGAHPDDWWGLRGLSDDRPLVEEGEPVRVTPSAMESALRCSLRWLLERHGGSPPASAAQGVGNLVHAAAMLAEDASVDRAALVEYVAARFDAIELAARWMVGPERTRAEAMVDKLLRWLAGNPRRLLAIEHEFAVRLDDPHRPVELTGRVDRLEVDAEGRLVVIDLKTGKSTAVTGREVAEHPQLGAYQAAVEAGAFAEFGDESGGAALVQLGTSARDAKEQTQAAAGAGPEAGWATALVRRTADTMAAATFAAVANSKCRVCPVRTSCPVSGQGRQVVEP</sequence>
<dbReference type="InterPro" id="IPR027417">
    <property type="entry name" value="P-loop_NTPase"/>
</dbReference>
<keyword evidence="7" id="KW-0269">Exonuclease</keyword>
<keyword evidence="6 15" id="KW-0347">Helicase</keyword>
<dbReference type="InterPro" id="IPR014017">
    <property type="entry name" value="DNA_helicase_UvrD-like_C"/>
</dbReference>
<evidence type="ECO:0000259" key="18">
    <source>
        <dbReference type="PROSITE" id="PS51217"/>
    </source>
</evidence>
<feature type="binding site" evidence="15">
    <location>
        <begin position="111"/>
        <end position="118"/>
    </location>
    <ligand>
        <name>ATP</name>
        <dbReference type="ChEBI" id="CHEBI:30616"/>
    </ligand>
</feature>
<evidence type="ECO:0000256" key="11">
    <source>
        <dbReference type="ARBA" id="ARBA00023235"/>
    </source>
</evidence>
<evidence type="ECO:0000256" key="3">
    <source>
        <dbReference type="ARBA" id="ARBA00022741"/>
    </source>
</evidence>
<dbReference type="EMBL" id="LT607411">
    <property type="protein sequence ID" value="SCE80390.1"/>
    <property type="molecule type" value="Genomic_DNA"/>
</dbReference>
<protein>
    <recommendedName>
        <fullName evidence="13">DNA 3'-5' helicase</fullName>
        <ecNumber evidence="13">5.6.2.4</ecNumber>
    </recommendedName>
</protein>
<evidence type="ECO:0000256" key="5">
    <source>
        <dbReference type="ARBA" id="ARBA00022801"/>
    </source>
</evidence>
<dbReference type="Pfam" id="PF13361">
    <property type="entry name" value="UvrD_C"/>
    <property type="match status" value="1"/>
</dbReference>
<dbReference type="Proteomes" id="UP000198242">
    <property type="component" value="Chromosome I"/>
</dbReference>
<feature type="domain" description="UvrD-like helicase C-terminal" evidence="18">
    <location>
        <begin position="429"/>
        <end position="739"/>
    </location>
</feature>
<dbReference type="Gene3D" id="1.10.10.160">
    <property type="match status" value="1"/>
</dbReference>
<evidence type="ECO:0000256" key="6">
    <source>
        <dbReference type="ARBA" id="ARBA00022806"/>
    </source>
</evidence>
<dbReference type="CDD" id="cd17932">
    <property type="entry name" value="DEXQc_UvrD"/>
    <property type="match status" value="1"/>
</dbReference>
<evidence type="ECO:0000256" key="10">
    <source>
        <dbReference type="ARBA" id="ARBA00023204"/>
    </source>
</evidence>
<dbReference type="Gene3D" id="3.40.50.300">
    <property type="entry name" value="P-loop containing nucleotide triphosphate hydrolases"/>
    <property type="match status" value="2"/>
</dbReference>
<comment type="catalytic activity">
    <reaction evidence="12">
        <text>Couples ATP hydrolysis with the unwinding of duplex DNA by translocating in the 3'-5' direction.</text>
        <dbReference type="EC" id="5.6.2.4"/>
    </reaction>
</comment>
<evidence type="ECO:0000256" key="15">
    <source>
        <dbReference type="PROSITE-ProRule" id="PRU00560"/>
    </source>
</evidence>
<evidence type="ECO:0000256" key="8">
    <source>
        <dbReference type="ARBA" id="ARBA00022840"/>
    </source>
</evidence>
<keyword evidence="4" id="KW-0227">DNA damage</keyword>
<dbReference type="Pfam" id="PF00580">
    <property type="entry name" value="UvrD-helicase"/>
    <property type="match status" value="1"/>
</dbReference>
<dbReference type="GO" id="GO:0005524">
    <property type="term" value="F:ATP binding"/>
    <property type="evidence" value="ECO:0007669"/>
    <property type="project" value="UniProtKB-UniRule"/>
</dbReference>
<comment type="catalytic activity">
    <reaction evidence="14">
        <text>ATP + H2O = ADP + phosphate + H(+)</text>
        <dbReference type="Rhea" id="RHEA:13065"/>
        <dbReference type="ChEBI" id="CHEBI:15377"/>
        <dbReference type="ChEBI" id="CHEBI:15378"/>
        <dbReference type="ChEBI" id="CHEBI:30616"/>
        <dbReference type="ChEBI" id="CHEBI:43474"/>
        <dbReference type="ChEBI" id="CHEBI:456216"/>
        <dbReference type="EC" id="5.6.2.4"/>
    </reaction>
</comment>
<evidence type="ECO:0000256" key="4">
    <source>
        <dbReference type="ARBA" id="ARBA00022763"/>
    </source>
</evidence>
<dbReference type="InterPro" id="IPR000212">
    <property type="entry name" value="DNA_helicase_UvrD/REP"/>
</dbReference>
<dbReference type="EC" id="5.6.2.4" evidence="13"/>
<feature type="domain" description="UvrD-like helicase ATP-binding" evidence="17">
    <location>
        <begin position="90"/>
        <end position="424"/>
    </location>
</feature>
<dbReference type="GO" id="GO:0000725">
    <property type="term" value="P:recombinational repair"/>
    <property type="evidence" value="ECO:0007669"/>
    <property type="project" value="TreeGrafter"/>
</dbReference>
<dbReference type="GO" id="GO:0043138">
    <property type="term" value="F:3'-5' DNA helicase activity"/>
    <property type="evidence" value="ECO:0007669"/>
    <property type="project" value="UniProtKB-EC"/>
</dbReference>
<feature type="compositionally biased region" description="Gly residues" evidence="16">
    <location>
        <begin position="56"/>
        <end position="71"/>
    </location>
</feature>
<evidence type="ECO:0000256" key="7">
    <source>
        <dbReference type="ARBA" id="ARBA00022839"/>
    </source>
</evidence>
<keyword evidence="2" id="KW-0540">Nuclease</keyword>
<dbReference type="GO" id="GO:0004527">
    <property type="term" value="F:exonuclease activity"/>
    <property type="evidence" value="ECO:0007669"/>
    <property type="project" value="UniProtKB-KW"/>
</dbReference>
<dbReference type="InterPro" id="IPR038726">
    <property type="entry name" value="PDDEXK_AddAB-type"/>
</dbReference>
<organism evidence="19 20">
    <name type="scientific">Micromonospora viridifaciens</name>
    <dbReference type="NCBI Taxonomy" id="1881"/>
    <lineage>
        <taxon>Bacteria</taxon>
        <taxon>Bacillati</taxon>
        <taxon>Actinomycetota</taxon>
        <taxon>Actinomycetes</taxon>
        <taxon>Micromonosporales</taxon>
        <taxon>Micromonosporaceae</taxon>
        <taxon>Micromonospora</taxon>
    </lineage>
</organism>
<evidence type="ECO:0000313" key="19">
    <source>
        <dbReference type="EMBL" id="SCE80390.1"/>
    </source>
</evidence>
<feature type="region of interest" description="Disordered" evidence="16">
    <location>
        <begin position="49"/>
        <end position="95"/>
    </location>
</feature>
<keyword evidence="11" id="KW-0413">Isomerase</keyword>